<dbReference type="KEGG" id="oxy:HCG48_07220"/>
<feature type="region of interest" description="Disordered" evidence="1">
    <location>
        <begin position="23"/>
        <end position="56"/>
    </location>
</feature>
<dbReference type="EMBL" id="CP051167">
    <property type="protein sequence ID" value="QIZ70393.1"/>
    <property type="molecule type" value="Genomic_DNA"/>
</dbReference>
<keyword evidence="5" id="KW-1185">Reference proteome</keyword>
<dbReference type="Pfam" id="PF01551">
    <property type="entry name" value="Peptidase_M23"/>
    <property type="match status" value="1"/>
</dbReference>
<organism evidence="4 5">
    <name type="scientific">Oxynema aestuarii AP17</name>
    <dbReference type="NCBI Taxonomy" id="2064643"/>
    <lineage>
        <taxon>Bacteria</taxon>
        <taxon>Bacillati</taxon>
        <taxon>Cyanobacteriota</taxon>
        <taxon>Cyanophyceae</taxon>
        <taxon>Oscillatoriophycideae</taxon>
        <taxon>Oscillatoriales</taxon>
        <taxon>Oscillatoriaceae</taxon>
        <taxon>Oxynema</taxon>
        <taxon>Oxynema aestuarii</taxon>
    </lineage>
</organism>
<evidence type="ECO:0000259" key="3">
    <source>
        <dbReference type="Pfam" id="PF01551"/>
    </source>
</evidence>
<name>A0A6H1TXA4_9CYAN</name>
<dbReference type="Gene3D" id="2.70.70.10">
    <property type="entry name" value="Glucose Permease (Domain IIA)"/>
    <property type="match status" value="1"/>
</dbReference>
<dbReference type="RefSeq" id="WP_168568548.1">
    <property type="nucleotide sequence ID" value="NZ_CP051167.1"/>
</dbReference>
<dbReference type="InterPro" id="IPR016047">
    <property type="entry name" value="M23ase_b-sheet_dom"/>
</dbReference>
<accession>A0A6H1TXA4</accession>
<dbReference type="SUPFAM" id="SSF51261">
    <property type="entry name" value="Duplicated hybrid motif"/>
    <property type="match status" value="1"/>
</dbReference>
<evidence type="ECO:0000313" key="4">
    <source>
        <dbReference type="EMBL" id="QIZ70393.1"/>
    </source>
</evidence>
<dbReference type="Proteomes" id="UP000500857">
    <property type="component" value="Chromosome"/>
</dbReference>
<gene>
    <name evidence="4" type="ORF">HCG48_07220</name>
</gene>
<feature type="domain" description="M23ase beta-sheet core" evidence="3">
    <location>
        <begin position="129"/>
        <end position="226"/>
    </location>
</feature>
<dbReference type="PANTHER" id="PTHR21666:SF270">
    <property type="entry name" value="MUREIN HYDROLASE ACTIVATOR ENVC"/>
    <property type="match status" value="1"/>
</dbReference>
<keyword evidence="2" id="KW-0732">Signal</keyword>
<feature type="signal peptide" evidence="2">
    <location>
        <begin position="1"/>
        <end position="23"/>
    </location>
</feature>
<reference evidence="4 5" key="1">
    <citation type="submission" date="2020-04" db="EMBL/GenBank/DDBJ databases">
        <authorList>
            <person name="Basu S."/>
            <person name="Maruthanayagam V."/>
            <person name="Chakraborty S."/>
            <person name="Pramanik A."/>
            <person name="Mukherjee J."/>
            <person name="Brink B."/>
        </authorList>
    </citation>
    <scope>NUCLEOTIDE SEQUENCE [LARGE SCALE GENOMIC DNA]</scope>
    <source>
        <strain evidence="4 5">AP17</strain>
    </source>
</reference>
<dbReference type="CDD" id="cd12797">
    <property type="entry name" value="M23_peptidase"/>
    <property type="match status" value="1"/>
</dbReference>
<dbReference type="AlphaFoldDB" id="A0A6H1TXA4"/>
<feature type="chain" id="PRO_5026099861" evidence="2">
    <location>
        <begin position="24"/>
        <end position="239"/>
    </location>
</feature>
<evidence type="ECO:0000256" key="2">
    <source>
        <dbReference type="SAM" id="SignalP"/>
    </source>
</evidence>
<proteinExistence type="predicted"/>
<dbReference type="GO" id="GO:0004222">
    <property type="term" value="F:metalloendopeptidase activity"/>
    <property type="evidence" value="ECO:0007669"/>
    <property type="project" value="TreeGrafter"/>
</dbReference>
<dbReference type="InterPro" id="IPR011055">
    <property type="entry name" value="Dup_hybrid_motif"/>
</dbReference>
<sequence>MKSGLFSTVLVPLTMGLAGVADATSERPVSSPDSDRTTAAAHQGANGHNPAPPASAAIAFNPTRTEAIPPGFATDAPHLNPLPLATLSVQLPPLAAASTYLPEIPDIFDGYTWPARGLLSSGYGWRWGRMHQGIDIAAPIGTPIVAAGSGVVQTSEWNSGGYGNLVEILHPNGSITRYAHNHRNLVRAGQKVEAGELIAEMGSTGFSTGPHLHFEIHLPEEGAVNPLALLPEAGLAARR</sequence>
<dbReference type="InterPro" id="IPR050570">
    <property type="entry name" value="Cell_wall_metabolism_enzyme"/>
</dbReference>
<evidence type="ECO:0000256" key="1">
    <source>
        <dbReference type="SAM" id="MobiDB-lite"/>
    </source>
</evidence>
<protein>
    <submittedName>
        <fullName evidence="4">M23 family metallopeptidase</fullName>
    </submittedName>
</protein>
<dbReference type="PANTHER" id="PTHR21666">
    <property type="entry name" value="PEPTIDASE-RELATED"/>
    <property type="match status" value="1"/>
</dbReference>
<evidence type="ECO:0000313" key="5">
    <source>
        <dbReference type="Proteomes" id="UP000500857"/>
    </source>
</evidence>